<accession>A0A1T4Q233</accession>
<dbReference type="STRING" id="263852.SAMN02745116_02032"/>
<evidence type="ECO:0000313" key="3">
    <source>
        <dbReference type="Proteomes" id="UP000190328"/>
    </source>
</evidence>
<keyword evidence="1" id="KW-1133">Transmembrane helix</keyword>
<keyword evidence="1" id="KW-0812">Transmembrane</keyword>
<feature type="transmembrane region" description="Helical" evidence="1">
    <location>
        <begin position="40"/>
        <end position="61"/>
    </location>
</feature>
<evidence type="ECO:0000256" key="1">
    <source>
        <dbReference type="SAM" id="Phobius"/>
    </source>
</evidence>
<evidence type="ECO:0000313" key="2">
    <source>
        <dbReference type="EMBL" id="SJZ97843.1"/>
    </source>
</evidence>
<organism evidence="2 3">
    <name type="scientific">Pilibacter termitis</name>
    <dbReference type="NCBI Taxonomy" id="263852"/>
    <lineage>
        <taxon>Bacteria</taxon>
        <taxon>Bacillati</taxon>
        <taxon>Bacillota</taxon>
        <taxon>Bacilli</taxon>
        <taxon>Lactobacillales</taxon>
        <taxon>Enterococcaceae</taxon>
        <taxon>Pilibacter</taxon>
    </lineage>
</organism>
<gene>
    <name evidence="2" type="ORF">SAMN02745116_02032</name>
</gene>
<dbReference type="RefSeq" id="WP_078807949.1">
    <property type="nucleotide sequence ID" value="NZ_FUXI01000025.1"/>
</dbReference>
<sequence>MKEALPVYTHQEKDEVDYTLDNQLSTVRISTLIVFGFKCWIAWVVISLFFSVIFLCLLLIFGTQFWNLIQPYLEQ</sequence>
<keyword evidence="3" id="KW-1185">Reference proteome</keyword>
<dbReference type="Proteomes" id="UP000190328">
    <property type="component" value="Unassembled WGS sequence"/>
</dbReference>
<dbReference type="EMBL" id="FUXI01000025">
    <property type="protein sequence ID" value="SJZ97843.1"/>
    <property type="molecule type" value="Genomic_DNA"/>
</dbReference>
<dbReference type="AlphaFoldDB" id="A0A1T4Q233"/>
<keyword evidence="1" id="KW-0472">Membrane</keyword>
<reference evidence="2 3" key="1">
    <citation type="submission" date="2017-02" db="EMBL/GenBank/DDBJ databases">
        <authorList>
            <person name="Peterson S.W."/>
        </authorList>
    </citation>
    <scope>NUCLEOTIDE SEQUENCE [LARGE SCALE GENOMIC DNA]</scope>
    <source>
        <strain evidence="2 3">ATCC BAA-1030</strain>
    </source>
</reference>
<protein>
    <submittedName>
        <fullName evidence="2">Uncharacterized protein</fullName>
    </submittedName>
</protein>
<name>A0A1T4Q233_9ENTE</name>
<proteinExistence type="predicted"/>